<dbReference type="GO" id="GO:0000776">
    <property type="term" value="C:kinetochore"/>
    <property type="evidence" value="ECO:0007669"/>
    <property type="project" value="TreeGrafter"/>
</dbReference>
<feature type="compositionally biased region" description="Polar residues" evidence="2">
    <location>
        <begin position="344"/>
        <end position="374"/>
    </location>
</feature>
<feature type="compositionally biased region" description="Basic residues" evidence="2">
    <location>
        <begin position="1"/>
        <end position="10"/>
    </location>
</feature>
<evidence type="ECO:0000313" key="4">
    <source>
        <dbReference type="EMBL" id="KAH8997483.1"/>
    </source>
</evidence>
<name>A0AAD4QGH6_9AGAM</name>
<evidence type="ECO:0000256" key="2">
    <source>
        <dbReference type="SAM" id="MobiDB-lite"/>
    </source>
</evidence>
<proteinExistence type="predicted"/>
<feature type="region of interest" description="Disordered" evidence="2">
    <location>
        <begin position="295"/>
        <end position="327"/>
    </location>
</feature>
<feature type="compositionally biased region" description="Basic residues" evidence="2">
    <location>
        <begin position="46"/>
        <end position="58"/>
    </location>
</feature>
<dbReference type="SMART" id="SM00787">
    <property type="entry name" value="Spc7"/>
    <property type="match status" value="1"/>
</dbReference>
<dbReference type="Pfam" id="PF08317">
    <property type="entry name" value="Spc7"/>
    <property type="match status" value="1"/>
</dbReference>
<protein>
    <submittedName>
        <fullName evidence="4">Spc7 kinetochore protein-domain-containing protein</fullName>
    </submittedName>
</protein>
<comment type="caution">
    <text evidence="4">The sequence shown here is derived from an EMBL/GenBank/DDBJ whole genome shotgun (WGS) entry which is preliminary data.</text>
</comment>
<keyword evidence="1" id="KW-0175">Coiled coil</keyword>
<feature type="region of interest" description="Disordered" evidence="2">
    <location>
        <begin position="163"/>
        <end position="182"/>
    </location>
</feature>
<gene>
    <name evidence="4" type="ORF">EDB92DRAFT_1942095</name>
</gene>
<dbReference type="EMBL" id="JAKELL010000007">
    <property type="protein sequence ID" value="KAH8997483.1"/>
    <property type="molecule type" value="Genomic_DNA"/>
</dbReference>
<evidence type="ECO:0000313" key="5">
    <source>
        <dbReference type="Proteomes" id="UP001201163"/>
    </source>
</evidence>
<organism evidence="4 5">
    <name type="scientific">Lactarius akahatsu</name>
    <dbReference type="NCBI Taxonomy" id="416441"/>
    <lineage>
        <taxon>Eukaryota</taxon>
        <taxon>Fungi</taxon>
        <taxon>Dikarya</taxon>
        <taxon>Basidiomycota</taxon>
        <taxon>Agaricomycotina</taxon>
        <taxon>Agaricomycetes</taxon>
        <taxon>Russulales</taxon>
        <taxon>Russulaceae</taxon>
        <taxon>Lactarius</taxon>
    </lineage>
</organism>
<dbReference type="InterPro" id="IPR033338">
    <property type="entry name" value="Spc105/Spc7"/>
</dbReference>
<feature type="region of interest" description="Disordered" evidence="2">
    <location>
        <begin position="112"/>
        <end position="158"/>
    </location>
</feature>
<feature type="compositionally biased region" description="Basic residues" evidence="2">
    <location>
        <begin position="149"/>
        <end position="158"/>
    </location>
</feature>
<feature type="compositionally biased region" description="Polar residues" evidence="2">
    <location>
        <begin position="433"/>
        <end position="444"/>
    </location>
</feature>
<dbReference type="Pfam" id="PF18210">
    <property type="entry name" value="Knl1_RWD_C"/>
    <property type="match status" value="1"/>
</dbReference>
<evidence type="ECO:0000259" key="3">
    <source>
        <dbReference type="SMART" id="SM00787"/>
    </source>
</evidence>
<dbReference type="PANTHER" id="PTHR28260:SF1">
    <property type="entry name" value="SPINDLE POLE BODY COMPONENT SPC105"/>
    <property type="match status" value="1"/>
</dbReference>
<feature type="region of interest" description="Disordered" evidence="2">
    <location>
        <begin position="1"/>
        <end position="76"/>
    </location>
</feature>
<feature type="region of interest" description="Disordered" evidence="2">
    <location>
        <begin position="342"/>
        <end position="568"/>
    </location>
</feature>
<dbReference type="PANTHER" id="PTHR28260">
    <property type="entry name" value="SPINDLE POLE BODY COMPONENT SPC105"/>
    <property type="match status" value="1"/>
</dbReference>
<dbReference type="InterPro" id="IPR040850">
    <property type="entry name" value="Knl1_RWD_C"/>
</dbReference>
<feature type="region of interest" description="Disordered" evidence="2">
    <location>
        <begin position="214"/>
        <end position="262"/>
    </location>
</feature>
<dbReference type="GO" id="GO:0007094">
    <property type="term" value="P:mitotic spindle assembly checkpoint signaling"/>
    <property type="evidence" value="ECO:0007669"/>
    <property type="project" value="TreeGrafter"/>
</dbReference>
<accession>A0AAD4QGH6</accession>
<dbReference type="AlphaFoldDB" id="A0AAD4QGH6"/>
<feature type="compositionally biased region" description="Polar residues" evidence="2">
    <location>
        <begin position="249"/>
        <end position="262"/>
    </location>
</feature>
<dbReference type="GO" id="GO:1990758">
    <property type="term" value="P:mitotic sister chromatid biorientation"/>
    <property type="evidence" value="ECO:0007669"/>
    <property type="project" value="TreeGrafter"/>
</dbReference>
<dbReference type="Proteomes" id="UP001201163">
    <property type="component" value="Unassembled WGS sequence"/>
</dbReference>
<feature type="compositionally biased region" description="Polar residues" evidence="2">
    <location>
        <begin position="127"/>
        <end position="144"/>
    </location>
</feature>
<feature type="compositionally biased region" description="Pro residues" evidence="2">
    <location>
        <begin position="647"/>
        <end position="657"/>
    </location>
</feature>
<sequence length="1192" mass="131466">MSPTPNRRKSIAVTHQANKPRPAHKRRPHSITPGDSVLKQLSPVSRARRSIGPRKSILKARPSLAPEDADDVTQTMDFTRDIKSPIKEYAARKSLGRRVSFASHAQVRLFEKDQNRGDVLPSPTEAGPSSQTGVPVNDENNYPGASSMARRRSSLRRRSVAFSENGEASMDMDSDLESSPLPANFLTEGSFLQDEGSYDVSGNWDEEVDMDITTTNIPASKSRKSSLGLSSLPHPGEDSALDDDPYSEDVTQGSTGDLSGVQTVPTEFTVPLNKSLRQPEPPTAEWLALRAMTHAGEDSPYEPPPSDMDEDESFDRGNGTDLGEGDMDLTEAETRLRRMRESLGLTNVPQEDSFTSSEGSSFDAGDNQTVNLTSAWRRESLGTDSSSVMDLTNVQGTSGENSADEAVIRALPPTFDVEEPAGQSGQDDPHARASQSEPTPTTSVTDLPRRTTDPRPTPVFSKPGPVFSAPKNIPPSPSKPKSPASPRKAGTAAFALPVTRPQPKKQALPANVEDSDEVPSRLEDQENFIKGPTEHNPPMAASTSVLSKSVSASSTIRRSSAGGLRRPSGYFAQRRSLVPSDVLNMPRPLSPRKKGALASVNVAESSGIDQDLESIGRENVEPSPSLQHPPVPVEDGAAKGAGVSEPSNPPSTIPSPLPIEMEPTPESEPLAMHATETLTHADAAEEWRNNVRTSSLVEEDEGPPISIEQFFNVTGIRFLDELAAPRRSMIHQLQSTQHQASSQRAGTTLADYVVAMAIDAPQLELYSHVAADLRRWIEHSKEIYHQAEEEAVKVTPMLFREYTMADEQTQGELLQQLKLIKANNHATARSQWYDWRLQWVEQLYDVANQGFAELEQDASILESVIQQAESLLPSLREEHAQVMKELEQEESIAAEIANCDQEYLSELKATLAEQGAALNEFRAEVSEANAKLERLEEKLRDIETEKAETMASIEASQQKLHILENSTQTEALRLKEELASLEELHLWHTSRIQPDLFEFVYASRFRVHIPCVGFKPLRGQIRIAKTEDMPLRLKDQFPRFTDLTIQVAQQRLASSPNLGIKQIVQGLGDFWSGSAQLRAHFTFLSIKYPVIVEPQPLRNDGQHQGLIATAMVLLPRVRAKLYVSFVLDIDTFWGWPTSIGTVDCRIKQAYGPEVDIEKIRIAILRRMSQSTPDNNHACFLDSCIEATTEYDE</sequence>
<feature type="region of interest" description="Disordered" evidence="2">
    <location>
        <begin position="581"/>
        <end position="665"/>
    </location>
</feature>
<keyword evidence="5" id="KW-1185">Reference proteome</keyword>
<dbReference type="InterPro" id="IPR013253">
    <property type="entry name" value="Spc7_domain"/>
</dbReference>
<feature type="compositionally biased region" description="Polar residues" evidence="2">
    <location>
        <begin position="382"/>
        <end position="401"/>
    </location>
</feature>
<feature type="compositionally biased region" description="Low complexity" evidence="2">
    <location>
        <begin position="540"/>
        <end position="561"/>
    </location>
</feature>
<reference evidence="4" key="1">
    <citation type="submission" date="2022-01" db="EMBL/GenBank/DDBJ databases">
        <title>Comparative genomics reveals a dynamic genome evolution in the ectomycorrhizal milk-cap (Lactarius) mushrooms.</title>
        <authorList>
            <consortium name="DOE Joint Genome Institute"/>
            <person name="Lebreton A."/>
            <person name="Tang N."/>
            <person name="Kuo A."/>
            <person name="LaButti K."/>
            <person name="Drula E."/>
            <person name="Barry K."/>
            <person name="Clum A."/>
            <person name="Lipzen A."/>
            <person name="Mousain D."/>
            <person name="Ng V."/>
            <person name="Wang R."/>
            <person name="Wang X."/>
            <person name="Dai Y."/>
            <person name="Henrissat B."/>
            <person name="Grigoriev I.V."/>
            <person name="Guerin-Laguette A."/>
            <person name="Yu F."/>
            <person name="Martin F.M."/>
        </authorList>
    </citation>
    <scope>NUCLEOTIDE SEQUENCE</scope>
    <source>
        <strain evidence="4">QP</strain>
    </source>
</reference>
<feature type="coiled-coil region" evidence="1">
    <location>
        <begin position="851"/>
        <end position="984"/>
    </location>
</feature>
<dbReference type="GO" id="GO:0034501">
    <property type="term" value="P:protein localization to kinetochore"/>
    <property type="evidence" value="ECO:0007669"/>
    <property type="project" value="TreeGrafter"/>
</dbReference>
<evidence type="ECO:0000256" key="1">
    <source>
        <dbReference type="SAM" id="Coils"/>
    </source>
</evidence>
<feature type="domain" description="Spc7 kinetochore protein" evidence="3">
    <location>
        <begin position="693"/>
        <end position="1010"/>
    </location>
</feature>